<dbReference type="InterPro" id="IPR051043">
    <property type="entry name" value="Sulfatase_Mod_Factor_Kinase"/>
</dbReference>
<dbReference type="SUPFAM" id="SSF56436">
    <property type="entry name" value="C-type lectin-like"/>
    <property type="match status" value="1"/>
</dbReference>
<name>A0A1C0A8N4_9FIRM</name>
<dbReference type="CDD" id="cd00063">
    <property type="entry name" value="FN3"/>
    <property type="match status" value="1"/>
</dbReference>
<dbReference type="EMBL" id="LWDV01000009">
    <property type="protein sequence ID" value="OCL26595.1"/>
    <property type="molecule type" value="Genomic_DNA"/>
</dbReference>
<gene>
    <name evidence="2" type="ORF">U472_11465</name>
</gene>
<organism evidence="2 3">
    <name type="scientific">Orenia metallireducens</name>
    <dbReference type="NCBI Taxonomy" id="1413210"/>
    <lineage>
        <taxon>Bacteria</taxon>
        <taxon>Bacillati</taxon>
        <taxon>Bacillota</taxon>
        <taxon>Clostridia</taxon>
        <taxon>Halanaerobiales</taxon>
        <taxon>Halobacteroidaceae</taxon>
        <taxon>Orenia</taxon>
    </lineage>
</organism>
<dbReference type="PROSITE" id="PS51257">
    <property type="entry name" value="PROKAR_LIPOPROTEIN"/>
    <property type="match status" value="1"/>
</dbReference>
<dbReference type="InterPro" id="IPR013783">
    <property type="entry name" value="Ig-like_fold"/>
</dbReference>
<dbReference type="SUPFAM" id="SSF49265">
    <property type="entry name" value="Fibronectin type III"/>
    <property type="match status" value="1"/>
</dbReference>
<dbReference type="PANTHER" id="PTHR23150:SF19">
    <property type="entry name" value="FORMYLGLYCINE-GENERATING ENZYME"/>
    <property type="match status" value="1"/>
</dbReference>
<dbReference type="InterPro" id="IPR042095">
    <property type="entry name" value="SUMF_sf"/>
</dbReference>
<dbReference type="InterPro" id="IPR036116">
    <property type="entry name" value="FN3_sf"/>
</dbReference>
<dbReference type="RefSeq" id="WP_068718584.1">
    <property type="nucleotide sequence ID" value="NZ_LWDV01000009.1"/>
</dbReference>
<dbReference type="AlphaFoldDB" id="A0A1C0A8N4"/>
<evidence type="ECO:0000313" key="2">
    <source>
        <dbReference type="EMBL" id="OCL26595.1"/>
    </source>
</evidence>
<reference evidence="3" key="1">
    <citation type="submission" date="2016-07" db="EMBL/GenBank/DDBJ databases">
        <authorList>
            <person name="Florea S."/>
            <person name="Webb J.S."/>
            <person name="Jaromczyk J."/>
            <person name="Schardl C.L."/>
        </authorList>
    </citation>
    <scope>NUCLEOTIDE SEQUENCE [LARGE SCALE GENOMIC DNA]</scope>
    <source>
        <strain evidence="3">Z6</strain>
    </source>
</reference>
<dbReference type="PROSITE" id="PS50853">
    <property type="entry name" value="FN3"/>
    <property type="match status" value="1"/>
</dbReference>
<protein>
    <recommendedName>
        <fullName evidence="1">Fibronectin type-III domain-containing protein</fullName>
    </recommendedName>
</protein>
<dbReference type="PANTHER" id="PTHR23150">
    <property type="entry name" value="SULFATASE MODIFYING FACTOR 1, 2"/>
    <property type="match status" value="1"/>
</dbReference>
<evidence type="ECO:0000259" key="1">
    <source>
        <dbReference type="PROSITE" id="PS50853"/>
    </source>
</evidence>
<evidence type="ECO:0000313" key="3">
    <source>
        <dbReference type="Proteomes" id="UP000093514"/>
    </source>
</evidence>
<dbReference type="Pfam" id="PF03781">
    <property type="entry name" value="FGE-sulfatase"/>
    <property type="match status" value="1"/>
</dbReference>
<dbReference type="Gene3D" id="2.60.40.10">
    <property type="entry name" value="Immunoglobulins"/>
    <property type="match status" value="1"/>
</dbReference>
<dbReference type="OrthoDB" id="9768004at2"/>
<proteinExistence type="predicted"/>
<accession>A0A1C0A8N4</accession>
<dbReference type="InterPro" id="IPR005532">
    <property type="entry name" value="SUMF_dom"/>
</dbReference>
<feature type="domain" description="Fibronectin type-III" evidence="1">
    <location>
        <begin position="243"/>
        <end position="337"/>
    </location>
</feature>
<keyword evidence="3" id="KW-1185">Reference proteome</keyword>
<dbReference type="InterPro" id="IPR016187">
    <property type="entry name" value="CTDL_fold"/>
</dbReference>
<sequence>MFEFKKKIIIVGLVLILGLMLVGCSKELTEIKEKQNMGRLKVTISNSNANNLKVQSISDMITIDKYEITVSKGNLNKTQEVDANTNEVVFNDLEVGDWTVEIIAVDTEGYNAYGGSHTSTVMADTITTANVELYLLDGNLNTSVTIPAGLNVVAGQVKLISNISEEDNIIKNLTIKGSTGTANFTEVKAKKWDIEVSLFDDNDTVVASGRNQIDILPSRDNNASITIETSTGGLDITINVNLSPSDPTGLNAELQNGEIVLNWDENLESNISGYMVYRSNNLDGVKEVINDNLVIENTYTDSNVEIGNTYYYWLIAYDSNGYSSDFSNVATIDMPLVEMVTVLAGTTSADNGDLTLDYDIEMGKYEVTNKEYVEFLNSAGVSPDGSYENQEVIDMDSDYCQISYDGSNFYVKYWTDSSGTAIDISDYPVVEVTWYGAVAYCNWLSEQEGLTPAYNLSEWELINTDKSTLEGYRLPTENEWEYTARGGVNGEATTYAGSNNIDEVAWYRGNSDIEGSSNFSIGMGTLSIGQKKANELNIYDMSGNVWEMTDSIDSLDSRRIFVRGGGSTNYSSRCEVTYSDTFYKSNSGYPQGFRITRTKI</sequence>
<dbReference type="Proteomes" id="UP000093514">
    <property type="component" value="Unassembled WGS sequence"/>
</dbReference>
<dbReference type="InterPro" id="IPR003961">
    <property type="entry name" value="FN3_dom"/>
</dbReference>
<reference evidence="2 3" key="2">
    <citation type="submission" date="2016-08" db="EMBL/GenBank/DDBJ databases">
        <title>Orenia metallireducens sp. nov. strain Z6, a Novel Metal-reducing Firmicute from the Deep Subsurface.</title>
        <authorList>
            <person name="Maxim B.I."/>
            <person name="Kenneth K."/>
            <person name="Flynn T.M."/>
            <person name="Oloughlin E.J."/>
            <person name="Locke R.A."/>
            <person name="Weber J.R."/>
            <person name="Egan S.M."/>
            <person name="Mackie R.I."/>
            <person name="Cann I.K."/>
        </authorList>
    </citation>
    <scope>NUCLEOTIDE SEQUENCE [LARGE SCALE GENOMIC DNA]</scope>
    <source>
        <strain evidence="2 3">Z6</strain>
    </source>
</reference>
<dbReference type="GO" id="GO:0120147">
    <property type="term" value="F:formylglycine-generating oxidase activity"/>
    <property type="evidence" value="ECO:0007669"/>
    <property type="project" value="TreeGrafter"/>
</dbReference>
<dbReference type="Gene3D" id="3.90.1580.10">
    <property type="entry name" value="paralog of FGE (formylglycine-generating enzyme)"/>
    <property type="match status" value="1"/>
</dbReference>
<comment type="caution">
    <text evidence="2">The sequence shown here is derived from an EMBL/GenBank/DDBJ whole genome shotgun (WGS) entry which is preliminary data.</text>
</comment>